<dbReference type="Gene3D" id="1.10.238.10">
    <property type="entry name" value="EF-hand"/>
    <property type="match status" value="1"/>
</dbReference>
<dbReference type="GO" id="GO:0005509">
    <property type="term" value="F:calcium ion binding"/>
    <property type="evidence" value="ECO:0007669"/>
    <property type="project" value="InterPro"/>
</dbReference>
<dbReference type="GO" id="GO:0016460">
    <property type="term" value="C:myosin II complex"/>
    <property type="evidence" value="ECO:0007669"/>
    <property type="project" value="TreeGrafter"/>
</dbReference>
<gene>
    <name evidence="4" type="ORF">EB796_008747</name>
</gene>
<organism evidence="4 5">
    <name type="scientific">Bugula neritina</name>
    <name type="common">Brown bryozoan</name>
    <name type="synonym">Sertularia neritina</name>
    <dbReference type="NCBI Taxonomy" id="10212"/>
    <lineage>
        <taxon>Eukaryota</taxon>
        <taxon>Metazoa</taxon>
        <taxon>Spiralia</taxon>
        <taxon>Lophotrochozoa</taxon>
        <taxon>Bryozoa</taxon>
        <taxon>Gymnolaemata</taxon>
        <taxon>Cheilostomatida</taxon>
        <taxon>Flustrina</taxon>
        <taxon>Buguloidea</taxon>
        <taxon>Bugulidae</taxon>
        <taxon>Bugula</taxon>
    </lineage>
</organism>
<dbReference type="PROSITE" id="PS50222">
    <property type="entry name" value="EF_HAND_2"/>
    <property type="match status" value="2"/>
</dbReference>
<name>A0A7J7K4Q3_BUGNE</name>
<comment type="caution">
    <text evidence="4">The sequence shown here is derived from an EMBL/GenBank/DDBJ whole genome shotgun (WGS) entry which is preliminary data.</text>
</comment>
<proteinExistence type="predicted"/>
<dbReference type="FunFam" id="1.10.238.10:FF:000003">
    <property type="entry name" value="Calmodulin A"/>
    <property type="match status" value="1"/>
</dbReference>
<dbReference type="PANTHER" id="PTHR23048:SF0">
    <property type="entry name" value="CALMODULIN LIKE 3"/>
    <property type="match status" value="1"/>
</dbReference>
<dbReference type="SUPFAM" id="SSF47473">
    <property type="entry name" value="EF-hand"/>
    <property type="match status" value="1"/>
</dbReference>
<keyword evidence="1" id="KW-0677">Repeat</keyword>
<dbReference type="AlphaFoldDB" id="A0A7J7K4Q3"/>
<dbReference type="EMBL" id="VXIV02001465">
    <property type="protein sequence ID" value="KAF6032951.1"/>
    <property type="molecule type" value="Genomic_DNA"/>
</dbReference>
<dbReference type="OrthoDB" id="26525at2759"/>
<reference evidence="4" key="1">
    <citation type="submission" date="2020-06" db="EMBL/GenBank/DDBJ databases">
        <title>Draft genome of Bugula neritina, a colonial animal packing powerful symbionts and potential medicines.</title>
        <authorList>
            <person name="Rayko M."/>
        </authorList>
    </citation>
    <scope>NUCLEOTIDE SEQUENCE [LARGE SCALE GENOMIC DNA]</scope>
    <source>
        <strain evidence="4">Kwan_BN1</strain>
    </source>
</reference>
<dbReference type="PANTHER" id="PTHR23048">
    <property type="entry name" value="MYOSIN LIGHT CHAIN 1, 3"/>
    <property type="match status" value="1"/>
</dbReference>
<evidence type="ECO:0000313" key="4">
    <source>
        <dbReference type="EMBL" id="KAF6032951.1"/>
    </source>
</evidence>
<keyword evidence="2" id="KW-0106">Calcium</keyword>
<dbReference type="Pfam" id="PF13499">
    <property type="entry name" value="EF-hand_7"/>
    <property type="match status" value="1"/>
</dbReference>
<evidence type="ECO:0000256" key="2">
    <source>
        <dbReference type="ARBA" id="ARBA00022837"/>
    </source>
</evidence>
<sequence length="156" mass="18037">MSVVDQDPELFEIPPDKEKELRHIWAEHIDADGDRVPVSKVVDIFWNVGYILGNEYSKKFVEELTNTYGESVTYDESKEPFHQNMKKKLNLDFFKNLFRILDKNKQGIIPAENLKKILSQLPDTDEEEVDAMIAAIDDDGNGEVDFNEFYGLMCSE</sequence>
<dbReference type="InterPro" id="IPR002048">
    <property type="entry name" value="EF_hand_dom"/>
</dbReference>
<feature type="domain" description="EF-hand" evidence="3">
    <location>
        <begin position="124"/>
        <end position="156"/>
    </location>
</feature>
<dbReference type="InterPro" id="IPR011992">
    <property type="entry name" value="EF-hand-dom_pair"/>
</dbReference>
<dbReference type="InterPro" id="IPR018247">
    <property type="entry name" value="EF_Hand_1_Ca_BS"/>
</dbReference>
<accession>A0A7J7K4Q3</accession>
<protein>
    <recommendedName>
        <fullName evidence="3">EF-hand domain-containing protein</fullName>
    </recommendedName>
</protein>
<keyword evidence="5" id="KW-1185">Reference proteome</keyword>
<dbReference type="Proteomes" id="UP000593567">
    <property type="component" value="Unassembled WGS sequence"/>
</dbReference>
<dbReference type="InterPro" id="IPR050230">
    <property type="entry name" value="CALM/Myosin/TropC-like"/>
</dbReference>
<evidence type="ECO:0000313" key="5">
    <source>
        <dbReference type="Proteomes" id="UP000593567"/>
    </source>
</evidence>
<evidence type="ECO:0000256" key="1">
    <source>
        <dbReference type="ARBA" id="ARBA00022737"/>
    </source>
</evidence>
<feature type="domain" description="EF-hand" evidence="3">
    <location>
        <begin position="89"/>
        <end position="123"/>
    </location>
</feature>
<dbReference type="SMART" id="SM00054">
    <property type="entry name" value="EFh"/>
    <property type="match status" value="2"/>
</dbReference>
<dbReference type="CDD" id="cd00051">
    <property type="entry name" value="EFh"/>
    <property type="match status" value="1"/>
</dbReference>
<dbReference type="PROSITE" id="PS00018">
    <property type="entry name" value="EF_HAND_1"/>
    <property type="match status" value="1"/>
</dbReference>
<evidence type="ECO:0000259" key="3">
    <source>
        <dbReference type="PROSITE" id="PS50222"/>
    </source>
</evidence>